<feature type="transmembrane region" description="Helical" evidence="8">
    <location>
        <begin position="29"/>
        <end position="48"/>
    </location>
</feature>
<proteinExistence type="predicted"/>
<protein>
    <recommendedName>
        <fullName evidence="2">Palmitoyl-protein thioesterase 1</fullName>
        <ecNumber evidence="1">3.1.2.22</ecNumber>
    </recommendedName>
    <alternativeName>
        <fullName evidence="7">Palmitoyl-protein hydrolase 1</fullName>
    </alternativeName>
</protein>
<dbReference type="InterPro" id="IPR029058">
    <property type="entry name" value="AB_hydrolase_fold"/>
</dbReference>
<keyword evidence="8" id="KW-0472">Membrane</keyword>
<keyword evidence="6" id="KW-0325">Glycoprotein</keyword>
<dbReference type="EC" id="3.1.2.22" evidence="1"/>
<evidence type="ECO:0000256" key="6">
    <source>
        <dbReference type="ARBA" id="ARBA00023180"/>
    </source>
</evidence>
<keyword evidence="8" id="KW-1133">Transmembrane helix</keyword>
<evidence type="ECO:0000256" key="2">
    <source>
        <dbReference type="ARBA" id="ARBA00014212"/>
    </source>
</evidence>
<evidence type="ECO:0000256" key="1">
    <source>
        <dbReference type="ARBA" id="ARBA00012423"/>
    </source>
</evidence>
<evidence type="ECO:0000256" key="3">
    <source>
        <dbReference type="ARBA" id="ARBA00022729"/>
    </source>
</evidence>
<dbReference type="InterPro" id="IPR002472">
    <property type="entry name" value="Palm_thioest"/>
</dbReference>
<dbReference type="Proteomes" id="UP001158986">
    <property type="component" value="Unassembled WGS sequence"/>
</dbReference>
<name>A0ABN8CJN7_9STRA</name>
<dbReference type="PANTHER" id="PTHR11247">
    <property type="entry name" value="PALMITOYL-PROTEIN THIOESTERASE/DOLICHYLDIPHOSPHATASE 1"/>
    <property type="match status" value="1"/>
</dbReference>
<dbReference type="Gene3D" id="3.40.50.1820">
    <property type="entry name" value="alpha/beta hydrolase"/>
    <property type="match status" value="1"/>
</dbReference>
<evidence type="ECO:0000256" key="5">
    <source>
        <dbReference type="ARBA" id="ARBA00023157"/>
    </source>
</evidence>
<evidence type="ECO:0000313" key="9">
    <source>
        <dbReference type="EMBL" id="CAH0513192.1"/>
    </source>
</evidence>
<dbReference type="PRINTS" id="PR00414">
    <property type="entry name" value="PPTHIESTRASE"/>
</dbReference>
<evidence type="ECO:0000256" key="8">
    <source>
        <dbReference type="SAM" id="Phobius"/>
    </source>
</evidence>
<reference evidence="9 10" key="1">
    <citation type="submission" date="2021-11" db="EMBL/GenBank/DDBJ databases">
        <authorList>
            <person name="Islam A."/>
            <person name="Islam S."/>
            <person name="Flora M.S."/>
            <person name="Rahman M."/>
            <person name="Ziaur R.M."/>
            <person name="Epstein J.H."/>
            <person name="Hassan M."/>
            <person name="Klassen M."/>
            <person name="Woodard K."/>
            <person name="Webb A."/>
            <person name="Webby R.J."/>
            <person name="El Zowalaty M.E."/>
        </authorList>
    </citation>
    <scope>NUCLEOTIDE SEQUENCE [LARGE SCALE GENOMIC DNA]</scope>
    <source>
        <strain evidence="9">Pbs1</strain>
    </source>
</reference>
<keyword evidence="5" id="KW-1015">Disulfide bond</keyword>
<sequence>MLLAPRVSNILTLKVQGSKKTEMARSNRLLLIVTVATTVLVVTQLVLIKKESTIYFDKGQPLKLQNNETATLTNVLVFEETKALPVVLMHGMGDAAKNGGMTRIQKTIAEHLGVYVANIQLGNTVNEDVENSYFVTMDNQTEMFAKIVRQDAQLAHGFNAAGFSQGNLLIRAYIERFNDPPVHNFVSFHGPLAGVGGLPRCSPLNFVCKEIDKLIGEAVYTKRVQEHIAQANYFRDPLRIEAYLKHAKFLPDVNNEKTFPNQTYKKNFIKLQSLVLVRANQDTQVFPKESEWFGMYQDGDSYKTVLGFNETRWYREDLFGLKTLDEAGKVHFLSTDGDHLRFSIEFVLGVVDKYFCSQFMCR</sequence>
<keyword evidence="3" id="KW-0732">Signal</keyword>
<evidence type="ECO:0000313" key="10">
    <source>
        <dbReference type="Proteomes" id="UP001158986"/>
    </source>
</evidence>
<accession>A0ABN8CJN7</accession>
<dbReference type="SUPFAM" id="SSF53474">
    <property type="entry name" value="alpha/beta-Hydrolases"/>
    <property type="match status" value="1"/>
</dbReference>
<keyword evidence="4" id="KW-0378">Hydrolase</keyword>
<comment type="caution">
    <text evidence="9">The sequence shown here is derived from an EMBL/GenBank/DDBJ whole genome shotgun (WGS) entry which is preliminary data.</text>
</comment>
<keyword evidence="8" id="KW-0812">Transmembrane</keyword>
<evidence type="ECO:0000256" key="4">
    <source>
        <dbReference type="ARBA" id="ARBA00022801"/>
    </source>
</evidence>
<gene>
    <name evidence="9" type="ORF">PBS001_LOCUS10</name>
</gene>
<dbReference type="Pfam" id="PF02089">
    <property type="entry name" value="Palm_thioest"/>
    <property type="match status" value="1"/>
</dbReference>
<dbReference type="PANTHER" id="PTHR11247:SF8">
    <property type="entry name" value="PALMITOYL-PROTEIN THIOESTERASE 1"/>
    <property type="match status" value="1"/>
</dbReference>
<keyword evidence="10" id="KW-1185">Reference proteome</keyword>
<dbReference type="EMBL" id="CAKLCB010000001">
    <property type="protein sequence ID" value="CAH0513192.1"/>
    <property type="molecule type" value="Genomic_DNA"/>
</dbReference>
<evidence type="ECO:0000256" key="7">
    <source>
        <dbReference type="ARBA" id="ARBA00031934"/>
    </source>
</evidence>
<organism evidence="9 10">
    <name type="scientific">Peronospora belbahrii</name>
    <dbReference type="NCBI Taxonomy" id="622444"/>
    <lineage>
        <taxon>Eukaryota</taxon>
        <taxon>Sar</taxon>
        <taxon>Stramenopiles</taxon>
        <taxon>Oomycota</taxon>
        <taxon>Peronosporomycetes</taxon>
        <taxon>Peronosporales</taxon>
        <taxon>Peronosporaceae</taxon>
        <taxon>Peronospora</taxon>
    </lineage>
</organism>